<dbReference type="EMBL" id="CP042997">
    <property type="protein sequence ID" value="QEH34766.1"/>
    <property type="molecule type" value="Genomic_DNA"/>
</dbReference>
<sequence length="237" mass="25421" precursor="true">MSGSCRTVPWGLIVATAMAAAALAPPAVPGGAVGDDKASAAGRRALFDGKSLDGWKKADFFGAGVVEVRDGTIVLGTGQSMTGITTTRGDLPKVDYELSYEAMKLSGQDFFAAATFPVGDAFITFVNGGWGGNVTGLSSLDGQDASENETTRSFRYAEKTWYKFRVRVTGTTIRAWIDDKEMAAVRYKDRRVSTRIETRRNQPLGFASYETAGAIRNIEVRPLTPAEVAGTEKPEDE</sequence>
<dbReference type="Proteomes" id="UP000324233">
    <property type="component" value="Chromosome"/>
</dbReference>
<name>A0A5B9W2G8_9BACT</name>
<dbReference type="RefSeq" id="WP_246196585.1">
    <property type="nucleotide sequence ID" value="NZ_CP042997.1"/>
</dbReference>
<feature type="signal peptide" evidence="1">
    <location>
        <begin position="1"/>
        <end position="19"/>
    </location>
</feature>
<proteinExistence type="predicted"/>
<keyword evidence="1" id="KW-0732">Signal</keyword>
<keyword evidence="4" id="KW-1185">Reference proteome</keyword>
<dbReference type="InterPro" id="IPR010496">
    <property type="entry name" value="AL/BT2_dom"/>
</dbReference>
<evidence type="ECO:0000313" key="4">
    <source>
        <dbReference type="Proteomes" id="UP000324233"/>
    </source>
</evidence>
<protein>
    <recommendedName>
        <fullName evidence="2">3-keto-alpha-glucoside-1,2-lyase/3-keto-2-hydroxy-glucal hydratase domain-containing protein</fullName>
    </recommendedName>
</protein>
<dbReference type="KEGG" id="agv:OJF2_33080"/>
<evidence type="ECO:0000313" key="3">
    <source>
        <dbReference type="EMBL" id="QEH34766.1"/>
    </source>
</evidence>
<accession>A0A5B9W2G8</accession>
<evidence type="ECO:0000256" key="1">
    <source>
        <dbReference type="SAM" id="SignalP"/>
    </source>
</evidence>
<dbReference type="GO" id="GO:0016787">
    <property type="term" value="F:hydrolase activity"/>
    <property type="evidence" value="ECO:0007669"/>
    <property type="project" value="InterPro"/>
</dbReference>
<evidence type="ECO:0000259" key="2">
    <source>
        <dbReference type="Pfam" id="PF06439"/>
    </source>
</evidence>
<dbReference type="AlphaFoldDB" id="A0A5B9W2G8"/>
<dbReference type="Pfam" id="PF06439">
    <property type="entry name" value="3keto-disac_hyd"/>
    <property type="match status" value="1"/>
</dbReference>
<feature type="domain" description="3-keto-alpha-glucoside-1,2-lyase/3-keto-2-hydroxy-glucal hydratase" evidence="2">
    <location>
        <begin position="44"/>
        <end position="221"/>
    </location>
</feature>
<gene>
    <name evidence="3" type="ORF">OJF2_33080</name>
</gene>
<reference evidence="3 4" key="1">
    <citation type="submission" date="2019-08" db="EMBL/GenBank/DDBJ databases">
        <title>Deep-cultivation of Planctomycetes and their phenomic and genomic characterization uncovers novel biology.</title>
        <authorList>
            <person name="Wiegand S."/>
            <person name="Jogler M."/>
            <person name="Boedeker C."/>
            <person name="Pinto D."/>
            <person name="Vollmers J."/>
            <person name="Rivas-Marin E."/>
            <person name="Kohn T."/>
            <person name="Peeters S.H."/>
            <person name="Heuer A."/>
            <person name="Rast P."/>
            <person name="Oberbeckmann S."/>
            <person name="Bunk B."/>
            <person name="Jeske O."/>
            <person name="Meyerdierks A."/>
            <person name="Storesund J.E."/>
            <person name="Kallscheuer N."/>
            <person name="Luecker S."/>
            <person name="Lage O.M."/>
            <person name="Pohl T."/>
            <person name="Merkel B.J."/>
            <person name="Hornburger P."/>
            <person name="Mueller R.-W."/>
            <person name="Bruemmer F."/>
            <person name="Labrenz M."/>
            <person name="Spormann A.M."/>
            <person name="Op den Camp H."/>
            <person name="Overmann J."/>
            <person name="Amann R."/>
            <person name="Jetten M.S.M."/>
            <person name="Mascher T."/>
            <person name="Medema M.H."/>
            <person name="Devos D.P."/>
            <person name="Kaster A.-K."/>
            <person name="Ovreas L."/>
            <person name="Rohde M."/>
            <person name="Galperin M.Y."/>
            <person name="Jogler C."/>
        </authorList>
    </citation>
    <scope>NUCLEOTIDE SEQUENCE [LARGE SCALE GENOMIC DNA]</scope>
    <source>
        <strain evidence="3 4">OJF2</strain>
    </source>
</reference>
<feature type="chain" id="PRO_5023115578" description="3-keto-alpha-glucoside-1,2-lyase/3-keto-2-hydroxy-glucal hydratase domain-containing protein" evidence="1">
    <location>
        <begin position="20"/>
        <end position="237"/>
    </location>
</feature>
<dbReference type="Gene3D" id="2.60.120.560">
    <property type="entry name" value="Exo-inulinase, domain 1"/>
    <property type="match status" value="1"/>
</dbReference>
<organism evidence="3 4">
    <name type="scientific">Aquisphaera giovannonii</name>
    <dbReference type="NCBI Taxonomy" id="406548"/>
    <lineage>
        <taxon>Bacteria</taxon>
        <taxon>Pseudomonadati</taxon>
        <taxon>Planctomycetota</taxon>
        <taxon>Planctomycetia</taxon>
        <taxon>Isosphaerales</taxon>
        <taxon>Isosphaeraceae</taxon>
        <taxon>Aquisphaera</taxon>
    </lineage>
</organism>